<dbReference type="Gene3D" id="1.50.10.10">
    <property type="match status" value="2"/>
</dbReference>
<organism evidence="8 9">
    <name type="scientific">Periconia macrospinosa</name>
    <dbReference type="NCBI Taxonomy" id="97972"/>
    <lineage>
        <taxon>Eukaryota</taxon>
        <taxon>Fungi</taxon>
        <taxon>Dikarya</taxon>
        <taxon>Ascomycota</taxon>
        <taxon>Pezizomycotina</taxon>
        <taxon>Dothideomycetes</taxon>
        <taxon>Pleosporomycetidae</taxon>
        <taxon>Pleosporales</taxon>
        <taxon>Massarineae</taxon>
        <taxon>Periconiaceae</taxon>
        <taxon>Periconia</taxon>
    </lineage>
</organism>
<dbReference type="STRING" id="97972.A0A2V1DKR0"/>
<dbReference type="GO" id="GO:0036503">
    <property type="term" value="P:ERAD pathway"/>
    <property type="evidence" value="ECO:0007669"/>
    <property type="project" value="UniProtKB-ARBA"/>
</dbReference>
<dbReference type="GO" id="GO:0005509">
    <property type="term" value="F:calcium ion binding"/>
    <property type="evidence" value="ECO:0007669"/>
    <property type="project" value="InterPro"/>
</dbReference>
<dbReference type="InterPro" id="IPR012341">
    <property type="entry name" value="6hp_glycosidase-like_sf"/>
</dbReference>
<dbReference type="OrthoDB" id="8118055at2759"/>
<dbReference type="PANTHER" id="PTHR11742:SF29">
    <property type="entry name" value="ALPHA-1,2-MANNOSIDASE"/>
    <property type="match status" value="1"/>
</dbReference>
<name>A0A2V1DKR0_9PLEO</name>
<dbReference type="GO" id="GO:0016020">
    <property type="term" value="C:membrane"/>
    <property type="evidence" value="ECO:0007669"/>
    <property type="project" value="InterPro"/>
</dbReference>
<dbReference type="EMBL" id="KZ805406">
    <property type="protein sequence ID" value="PVH98787.1"/>
    <property type="molecule type" value="Genomic_DNA"/>
</dbReference>
<gene>
    <name evidence="8" type="ORF">DM02DRAFT_629967</name>
</gene>
<dbReference type="InterPro" id="IPR001382">
    <property type="entry name" value="Glyco_hydro_47"/>
</dbReference>
<dbReference type="EC" id="3.2.1.-" evidence="6"/>
<dbReference type="InterPro" id="IPR036026">
    <property type="entry name" value="Seven-hairpin_glycosidases"/>
</dbReference>
<keyword evidence="5" id="KW-1015">Disulfide bond</keyword>
<dbReference type="Pfam" id="PF01532">
    <property type="entry name" value="Glyco_hydro_47"/>
    <property type="match status" value="2"/>
</dbReference>
<evidence type="ECO:0000313" key="9">
    <source>
        <dbReference type="Proteomes" id="UP000244855"/>
    </source>
</evidence>
<evidence type="ECO:0000256" key="6">
    <source>
        <dbReference type="RuleBase" id="RU361193"/>
    </source>
</evidence>
<dbReference type="Proteomes" id="UP000244855">
    <property type="component" value="Unassembled WGS sequence"/>
</dbReference>
<dbReference type="SUPFAM" id="SSF48225">
    <property type="entry name" value="Seven-hairpin glycosidases"/>
    <property type="match status" value="1"/>
</dbReference>
<dbReference type="GO" id="GO:0005975">
    <property type="term" value="P:carbohydrate metabolic process"/>
    <property type="evidence" value="ECO:0007669"/>
    <property type="project" value="InterPro"/>
</dbReference>
<dbReference type="PANTHER" id="PTHR11742">
    <property type="entry name" value="MANNOSYL-OLIGOSACCHARIDE ALPHA-1,2-MANNOSIDASE-RELATED"/>
    <property type="match status" value="1"/>
</dbReference>
<accession>A0A2V1DKR0</accession>
<feature type="signal peptide" evidence="7">
    <location>
        <begin position="1"/>
        <end position="28"/>
    </location>
</feature>
<evidence type="ECO:0000256" key="3">
    <source>
        <dbReference type="ARBA" id="ARBA00007658"/>
    </source>
</evidence>
<proteinExistence type="inferred from homology"/>
<dbReference type="GO" id="GO:0004571">
    <property type="term" value="F:mannosyl-oligosaccharide 1,2-alpha-mannosidase activity"/>
    <property type="evidence" value="ECO:0007669"/>
    <property type="project" value="InterPro"/>
</dbReference>
<comment type="cofactor">
    <cofactor evidence="1">
        <name>Ca(2+)</name>
        <dbReference type="ChEBI" id="CHEBI:29108"/>
    </cofactor>
</comment>
<keyword evidence="7" id="KW-0732">Signal</keyword>
<dbReference type="AlphaFoldDB" id="A0A2V1DKR0"/>
<evidence type="ECO:0000256" key="5">
    <source>
        <dbReference type="ARBA" id="ARBA00023157"/>
    </source>
</evidence>
<keyword evidence="4 6" id="KW-0378">Hydrolase</keyword>
<evidence type="ECO:0000256" key="1">
    <source>
        <dbReference type="ARBA" id="ARBA00001913"/>
    </source>
</evidence>
<dbReference type="PRINTS" id="PR00747">
    <property type="entry name" value="GLYHDRLASE47"/>
</dbReference>
<evidence type="ECO:0000256" key="2">
    <source>
        <dbReference type="ARBA" id="ARBA00004922"/>
    </source>
</evidence>
<evidence type="ECO:0000313" key="8">
    <source>
        <dbReference type="EMBL" id="PVH98787.1"/>
    </source>
</evidence>
<comment type="pathway">
    <text evidence="2">Protein modification; protein glycosylation.</text>
</comment>
<reference evidence="8 9" key="1">
    <citation type="journal article" date="2018" name="Sci. Rep.">
        <title>Comparative genomics provides insights into the lifestyle and reveals functional heterogeneity of dark septate endophytic fungi.</title>
        <authorList>
            <person name="Knapp D.G."/>
            <person name="Nemeth J.B."/>
            <person name="Barry K."/>
            <person name="Hainaut M."/>
            <person name="Henrissat B."/>
            <person name="Johnson J."/>
            <person name="Kuo A."/>
            <person name="Lim J.H.P."/>
            <person name="Lipzen A."/>
            <person name="Nolan M."/>
            <person name="Ohm R.A."/>
            <person name="Tamas L."/>
            <person name="Grigoriev I.V."/>
            <person name="Spatafora J.W."/>
            <person name="Nagy L.G."/>
            <person name="Kovacs G.M."/>
        </authorList>
    </citation>
    <scope>NUCLEOTIDE SEQUENCE [LARGE SCALE GENOMIC DNA]</scope>
    <source>
        <strain evidence="8 9">DSE2036</strain>
    </source>
</reference>
<comment type="similarity">
    <text evidence="3 6">Belongs to the glycosyl hydrolase 47 family.</text>
</comment>
<dbReference type="InterPro" id="IPR050749">
    <property type="entry name" value="Glycosyl_Hydrolase_47"/>
</dbReference>
<sequence length="471" mass="52392">MARIRIRHVAFCAVLIVFLYHMLPGDDALPHLPHTFSSGAPNVGTAQLARYMNDPKHVPRIIANRSSFAWNTVELVKQPELTPKLPSPFTKRPRIQHQFRPDSRRVAAEQERRRQEVLRVTKKAWAGYKEYAWMKDALKPISGNYVDQFSGWAATMVDSLDTLWIMGLREEFYEAVEATATIDFGKSTSYTVNTFETNIRYLGGLLAAYDLSGHDVLKTKAIEVGDLLYAAFNTDNNMPVDMINFARAKEGTVLAVEAGVVSASPGTITLEFTRLSQITGDSKYYAAVSHVMDVFASQQNSTKLPGIFLDTALQNLFFHPMIPEPLDILIAGNLDVLSTGPSLDPESEHLSCFIGGLYALAGRALGNSTYLTAGAQLARGCAYAYHAFPSGVMPERYNMIKCPNPHAPCPWSDEVWRTEREKRPHHRIGVCAVAPHGRRRVARDGVAHVRGRGARHGYRDCECGRRRCGQG</sequence>
<keyword evidence="6" id="KW-0326">Glycosidase</keyword>
<evidence type="ECO:0000256" key="4">
    <source>
        <dbReference type="ARBA" id="ARBA00022801"/>
    </source>
</evidence>
<dbReference type="GO" id="GO:0005783">
    <property type="term" value="C:endoplasmic reticulum"/>
    <property type="evidence" value="ECO:0007669"/>
    <property type="project" value="TreeGrafter"/>
</dbReference>
<dbReference type="UniPathway" id="UPA00378"/>
<keyword evidence="9" id="KW-1185">Reference proteome</keyword>
<protein>
    <recommendedName>
        <fullName evidence="6">alpha-1,2-Mannosidase</fullName>
        <ecNumber evidence="6">3.2.1.-</ecNumber>
    </recommendedName>
</protein>
<feature type="chain" id="PRO_5016108884" description="alpha-1,2-Mannosidase" evidence="7">
    <location>
        <begin position="29"/>
        <end position="471"/>
    </location>
</feature>
<evidence type="ECO:0000256" key="7">
    <source>
        <dbReference type="SAM" id="SignalP"/>
    </source>
</evidence>